<dbReference type="InterPro" id="IPR051053">
    <property type="entry name" value="ECH/Chromodomain_protein"/>
</dbReference>
<dbReference type="Gene3D" id="3.90.226.10">
    <property type="entry name" value="2-enoyl-CoA Hydratase, Chain A, domain 1"/>
    <property type="match status" value="1"/>
</dbReference>
<dbReference type="InterPro" id="IPR001753">
    <property type="entry name" value="Enoyl-CoA_hydra/iso"/>
</dbReference>
<dbReference type="GO" id="GO:0004165">
    <property type="term" value="F:delta(3)-delta(2)-enoyl-CoA isomerase activity"/>
    <property type="evidence" value="ECO:0007669"/>
    <property type="project" value="UniProtKB-ARBA"/>
</dbReference>
<evidence type="ECO:0000313" key="4">
    <source>
        <dbReference type="EMBL" id="GME78137.1"/>
    </source>
</evidence>
<dbReference type="PANTHER" id="PTHR43684">
    <property type="match status" value="1"/>
</dbReference>
<dbReference type="AlphaFoldDB" id="A0A9W6T601"/>
<sequence length="287" mass="32535">MSENNDILYEKSSDGLVVSITFNQPDILNSLDSKQYLKLGNFLTRANDDPDSIITIIKSTGKYFSSGANISKVAQFSLPETKFNSLEEKYNHDEPRREEFLNSISSRNVWLTNIFNNHNKLLVSCINGPVIGLTASLVCLSDLIYCMNDKVFFLFPFSNLGLINEGGISQSLINRIGLSKSIECLLLSKPIFAKELLNLGLVNSISNYETKDIGEFNSKIEQNLRFLIKDLDKLAILENKKLIRLKFDSDVESINSIEAINGLKKWVDGVPLLRFRELYSKKRKHKL</sequence>
<organism evidence="4 5">
    <name type="scientific">Candida boidinii</name>
    <name type="common">Yeast</name>
    <dbReference type="NCBI Taxonomy" id="5477"/>
    <lineage>
        <taxon>Eukaryota</taxon>
        <taxon>Fungi</taxon>
        <taxon>Dikarya</taxon>
        <taxon>Ascomycota</taxon>
        <taxon>Saccharomycotina</taxon>
        <taxon>Pichiomycetes</taxon>
        <taxon>Pichiales</taxon>
        <taxon>Pichiaceae</taxon>
        <taxon>Ogataea</taxon>
        <taxon>Ogataea/Candida clade</taxon>
    </lineage>
</organism>
<dbReference type="Pfam" id="PF00378">
    <property type="entry name" value="ECH_1"/>
    <property type="match status" value="1"/>
</dbReference>
<dbReference type="EMBL" id="BSXN01002954">
    <property type="protein sequence ID" value="GME78137.1"/>
    <property type="molecule type" value="Genomic_DNA"/>
</dbReference>
<dbReference type="SUPFAM" id="SSF52096">
    <property type="entry name" value="ClpP/crotonase"/>
    <property type="match status" value="1"/>
</dbReference>
<proteinExistence type="predicted"/>
<dbReference type="Proteomes" id="UP001165120">
    <property type="component" value="Unassembled WGS sequence"/>
</dbReference>
<gene>
    <name evidence="4" type="ORF">Cboi02_000572200</name>
</gene>
<dbReference type="GO" id="GO:0005782">
    <property type="term" value="C:peroxisomal matrix"/>
    <property type="evidence" value="ECO:0007669"/>
    <property type="project" value="TreeGrafter"/>
</dbReference>
<dbReference type="CDD" id="cd06558">
    <property type="entry name" value="crotonase-like"/>
    <property type="match status" value="1"/>
</dbReference>
<protein>
    <submittedName>
        <fullName evidence="4">Unnamed protein product</fullName>
    </submittedName>
</protein>
<keyword evidence="3" id="KW-0413">Isomerase</keyword>
<dbReference type="GO" id="GO:0006635">
    <property type="term" value="P:fatty acid beta-oxidation"/>
    <property type="evidence" value="ECO:0007669"/>
    <property type="project" value="TreeGrafter"/>
</dbReference>
<name>A0A9W6T601_CANBO</name>
<reference evidence="4" key="1">
    <citation type="submission" date="2023-04" db="EMBL/GenBank/DDBJ databases">
        <title>Candida boidinii NBRC 10035.</title>
        <authorList>
            <person name="Ichikawa N."/>
            <person name="Sato H."/>
            <person name="Tonouchi N."/>
        </authorList>
    </citation>
    <scope>NUCLEOTIDE SEQUENCE</scope>
    <source>
        <strain evidence="4">NBRC 10035</strain>
    </source>
</reference>
<dbReference type="InterPro" id="IPR029045">
    <property type="entry name" value="ClpP/crotonase-like_dom_sf"/>
</dbReference>
<evidence type="ECO:0000256" key="3">
    <source>
        <dbReference type="ARBA" id="ARBA00023235"/>
    </source>
</evidence>
<evidence type="ECO:0000313" key="5">
    <source>
        <dbReference type="Proteomes" id="UP001165120"/>
    </source>
</evidence>
<keyword evidence="2" id="KW-0576">Peroxisome</keyword>
<accession>A0A9W6T601</accession>
<comment type="caution">
    <text evidence="4">The sequence shown here is derived from an EMBL/GenBank/DDBJ whole genome shotgun (WGS) entry which is preliminary data.</text>
</comment>
<evidence type="ECO:0000256" key="2">
    <source>
        <dbReference type="ARBA" id="ARBA00023140"/>
    </source>
</evidence>
<keyword evidence="5" id="KW-1185">Reference proteome</keyword>
<dbReference type="PANTHER" id="PTHR43684:SF1">
    <property type="entry name" value="ENOYL-COA DELTA ISOMERASE 2"/>
    <property type="match status" value="1"/>
</dbReference>
<evidence type="ECO:0000256" key="1">
    <source>
        <dbReference type="ARBA" id="ARBA00004275"/>
    </source>
</evidence>
<comment type="subcellular location">
    <subcellularLocation>
        <location evidence="1">Peroxisome</location>
    </subcellularLocation>
</comment>